<accession>A0A183IDJ5</accession>
<evidence type="ECO:0000313" key="2">
    <source>
        <dbReference type="EMBL" id="VDO95174.1"/>
    </source>
</evidence>
<gene>
    <name evidence="2" type="ORF">SBAD_LOCUS1689</name>
</gene>
<evidence type="ECO:0000313" key="3">
    <source>
        <dbReference type="Proteomes" id="UP000270296"/>
    </source>
</evidence>
<dbReference type="EMBL" id="UZAM01006914">
    <property type="protein sequence ID" value="VDO95174.1"/>
    <property type="molecule type" value="Genomic_DNA"/>
</dbReference>
<evidence type="ECO:0000256" key="1">
    <source>
        <dbReference type="SAM" id="MobiDB-lite"/>
    </source>
</evidence>
<sequence>MLVFWTMSCDLSQEAHFSRLYPESKFFSYGLRLMTVGVWPIRGQRSEYPVTISLSSSPTPNLCNDRYEKTTASTITTEYKILPPQRNYRRTVDGWMDTPTPSVTMTTSASPSFGTAVNNVSGNKQT</sequence>
<reference evidence="2 3" key="2">
    <citation type="submission" date="2018-11" db="EMBL/GenBank/DDBJ databases">
        <authorList>
            <consortium name="Pathogen Informatics"/>
        </authorList>
    </citation>
    <scope>NUCLEOTIDE SEQUENCE [LARGE SCALE GENOMIC DNA]</scope>
</reference>
<dbReference type="AlphaFoldDB" id="A0A183IDJ5"/>
<dbReference type="WBParaSite" id="SBAD_0000177701-mRNA-1">
    <property type="protein sequence ID" value="SBAD_0000177701-mRNA-1"/>
    <property type="gene ID" value="SBAD_0000177701"/>
</dbReference>
<organism evidence="4">
    <name type="scientific">Soboliphyme baturini</name>
    <dbReference type="NCBI Taxonomy" id="241478"/>
    <lineage>
        <taxon>Eukaryota</taxon>
        <taxon>Metazoa</taxon>
        <taxon>Ecdysozoa</taxon>
        <taxon>Nematoda</taxon>
        <taxon>Enoplea</taxon>
        <taxon>Dorylaimia</taxon>
        <taxon>Dioctophymatida</taxon>
        <taxon>Dioctophymatoidea</taxon>
        <taxon>Soboliphymatidae</taxon>
        <taxon>Soboliphyme</taxon>
    </lineage>
</organism>
<reference evidence="4" key="1">
    <citation type="submission" date="2016-06" db="UniProtKB">
        <authorList>
            <consortium name="WormBaseParasite"/>
        </authorList>
    </citation>
    <scope>IDENTIFICATION</scope>
</reference>
<name>A0A183IDJ5_9BILA</name>
<protein>
    <submittedName>
        <fullName evidence="2 4">Uncharacterized protein</fullName>
    </submittedName>
</protein>
<feature type="compositionally biased region" description="Polar residues" evidence="1">
    <location>
        <begin position="99"/>
        <end position="126"/>
    </location>
</feature>
<proteinExistence type="predicted"/>
<dbReference type="Proteomes" id="UP000270296">
    <property type="component" value="Unassembled WGS sequence"/>
</dbReference>
<keyword evidence="3" id="KW-1185">Reference proteome</keyword>
<evidence type="ECO:0000313" key="4">
    <source>
        <dbReference type="WBParaSite" id="SBAD_0000177701-mRNA-1"/>
    </source>
</evidence>
<feature type="region of interest" description="Disordered" evidence="1">
    <location>
        <begin position="90"/>
        <end position="126"/>
    </location>
</feature>